<protein>
    <submittedName>
        <fullName evidence="2">Uncharacterized protein</fullName>
    </submittedName>
</protein>
<organism evidence="2 3">
    <name type="scientific">Aulographum hederae CBS 113979</name>
    <dbReference type="NCBI Taxonomy" id="1176131"/>
    <lineage>
        <taxon>Eukaryota</taxon>
        <taxon>Fungi</taxon>
        <taxon>Dikarya</taxon>
        <taxon>Ascomycota</taxon>
        <taxon>Pezizomycotina</taxon>
        <taxon>Dothideomycetes</taxon>
        <taxon>Pleosporomycetidae</taxon>
        <taxon>Aulographales</taxon>
        <taxon>Aulographaceae</taxon>
    </lineage>
</organism>
<sequence length="169" mass="19121">MRMLQTANVWQNRCDSSNRQITGTNPAADCVKQPVSGKIEASHQEEGHPGPLQSRKASQLTCHYRPATPSSLVLLPSTYLLCYSDQRVKLTYLQNDIHFPLHFNTPNCKQLTSASTPQMRRPFLRHIFSSHLTSIKLFKSSINMRVLVNSTIPIISRQTNMCHFDPSNA</sequence>
<proteinExistence type="predicted"/>
<evidence type="ECO:0000256" key="1">
    <source>
        <dbReference type="SAM" id="MobiDB-lite"/>
    </source>
</evidence>
<evidence type="ECO:0000313" key="2">
    <source>
        <dbReference type="EMBL" id="KAF1980935.1"/>
    </source>
</evidence>
<dbReference type="AlphaFoldDB" id="A0A6G1GJ12"/>
<feature type="region of interest" description="Disordered" evidence="1">
    <location>
        <begin position="36"/>
        <end position="56"/>
    </location>
</feature>
<name>A0A6G1GJ12_9PEZI</name>
<reference evidence="2" key="1">
    <citation type="journal article" date="2020" name="Stud. Mycol.">
        <title>101 Dothideomycetes genomes: a test case for predicting lifestyles and emergence of pathogens.</title>
        <authorList>
            <person name="Haridas S."/>
            <person name="Albert R."/>
            <person name="Binder M."/>
            <person name="Bloem J."/>
            <person name="Labutti K."/>
            <person name="Salamov A."/>
            <person name="Andreopoulos B."/>
            <person name="Baker S."/>
            <person name="Barry K."/>
            <person name="Bills G."/>
            <person name="Bluhm B."/>
            <person name="Cannon C."/>
            <person name="Castanera R."/>
            <person name="Culley D."/>
            <person name="Daum C."/>
            <person name="Ezra D."/>
            <person name="Gonzalez J."/>
            <person name="Henrissat B."/>
            <person name="Kuo A."/>
            <person name="Liang C."/>
            <person name="Lipzen A."/>
            <person name="Lutzoni F."/>
            <person name="Magnuson J."/>
            <person name="Mondo S."/>
            <person name="Nolan M."/>
            <person name="Ohm R."/>
            <person name="Pangilinan J."/>
            <person name="Park H.-J."/>
            <person name="Ramirez L."/>
            <person name="Alfaro M."/>
            <person name="Sun H."/>
            <person name="Tritt A."/>
            <person name="Yoshinaga Y."/>
            <person name="Zwiers L.-H."/>
            <person name="Turgeon B."/>
            <person name="Goodwin S."/>
            <person name="Spatafora J."/>
            <person name="Crous P."/>
            <person name="Grigoriev I."/>
        </authorList>
    </citation>
    <scope>NUCLEOTIDE SEQUENCE</scope>
    <source>
        <strain evidence="2">CBS 113979</strain>
    </source>
</reference>
<evidence type="ECO:0000313" key="3">
    <source>
        <dbReference type="Proteomes" id="UP000800041"/>
    </source>
</evidence>
<keyword evidence="3" id="KW-1185">Reference proteome</keyword>
<accession>A0A6G1GJ12</accession>
<gene>
    <name evidence="2" type="ORF">K402DRAFT_254025</name>
</gene>
<dbReference type="Proteomes" id="UP000800041">
    <property type="component" value="Unassembled WGS sequence"/>
</dbReference>
<dbReference type="EMBL" id="ML977213">
    <property type="protein sequence ID" value="KAF1980935.1"/>
    <property type="molecule type" value="Genomic_DNA"/>
</dbReference>